<sequence length="300" mass="31090">MIDFHTLDVFTTAPYAGNPLAVVLGADHLSTAQMQTIAREFNLSETIFVRRPADPAHSAEVRIFFPTAEIPFAGHPTIGCAILLAQMAQGDGDWVHDIKLEEQAGLVPVRVVKTGDRTSAEFVAPVIPHAHPGQVSNGDCAAALGLSETEIGFSNHAPGVWAGGPAFLYIPVADADALARARPMEPDWSALMAAGGVDSAYLYTPSADGGYQARMFSPGAGIPEDPATGSASAILAAQLLAAGELGPGTTEIPLRQGVEMGRPSDIGLTVTRSSDGAIGEVRIKGAAVRISHGQISPPKA</sequence>
<comment type="similarity">
    <text evidence="1">Belongs to the PhzF family.</text>
</comment>
<keyword evidence="3" id="KW-0413">Isomerase</keyword>
<name>A0A238LKM8_9RHOB</name>
<evidence type="ECO:0000313" key="3">
    <source>
        <dbReference type="EMBL" id="SMY09506.1"/>
    </source>
</evidence>
<evidence type="ECO:0000256" key="2">
    <source>
        <dbReference type="PIRSR" id="PIRSR016184-1"/>
    </source>
</evidence>
<feature type="active site" evidence="2">
    <location>
        <position position="45"/>
    </location>
</feature>
<dbReference type="Gene3D" id="3.10.310.10">
    <property type="entry name" value="Diaminopimelate Epimerase, Chain A, domain 1"/>
    <property type="match status" value="2"/>
</dbReference>
<dbReference type="GO" id="GO:0005737">
    <property type="term" value="C:cytoplasm"/>
    <property type="evidence" value="ECO:0007669"/>
    <property type="project" value="TreeGrafter"/>
</dbReference>
<reference evidence="3 4" key="1">
    <citation type="submission" date="2017-05" db="EMBL/GenBank/DDBJ databases">
        <authorList>
            <person name="Song R."/>
            <person name="Chenine A.L."/>
            <person name="Ruprecht R.M."/>
        </authorList>
    </citation>
    <scope>NUCLEOTIDE SEQUENCE [LARGE SCALE GENOMIC DNA]</scope>
    <source>
        <strain evidence="3 4">CECT 8899</strain>
    </source>
</reference>
<dbReference type="OrthoDB" id="9788221at2"/>
<proteinExistence type="inferred from homology"/>
<dbReference type="PANTHER" id="PTHR13774">
    <property type="entry name" value="PHENAZINE BIOSYNTHESIS PROTEIN"/>
    <property type="match status" value="1"/>
</dbReference>
<dbReference type="NCBIfam" id="TIGR00654">
    <property type="entry name" value="PhzF_family"/>
    <property type="match status" value="1"/>
</dbReference>
<dbReference type="InterPro" id="IPR003719">
    <property type="entry name" value="Phenazine_PhzF-like"/>
</dbReference>
<dbReference type="PIRSF" id="PIRSF016184">
    <property type="entry name" value="PhzC_PhzF"/>
    <property type="match status" value="1"/>
</dbReference>
<evidence type="ECO:0000256" key="1">
    <source>
        <dbReference type="ARBA" id="ARBA00008270"/>
    </source>
</evidence>
<organism evidence="3 4">
    <name type="scientific">Flavimaricola marinus</name>
    <dbReference type="NCBI Taxonomy" id="1819565"/>
    <lineage>
        <taxon>Bacteria</taxon>
        <taxon>Pseudomonadati</taxon>
        <taxon>Pseudomonadota</taxon>
        <taxon>Alphaproteobacteria</taxon>
        <taxon>Rhodobacterales</taxon>
        <taxon>Paracoccaceae</taxon>
        <taxon>Flavimaricola</taxon>
    </lineage>
</organism>
<protein>
    <submittedName>
        <fullName evidence="3">Trans-2,3-dihydro-3-hydroxyanthranilate isomerase</fullName>
        <ecNumber evidence="3">5.3.3.17</ecNumber>
    </submittedName>
</protein>
<dbReference type="EMBL" id="FXZK01000010">
    <property type="protein sequence ID" value="SMY09506.1"/>
    <property type="molecule type" value="Genomic_DNA"/>
</dbReference>
<accession>A0A238LKM8</accession>
<dbReference type="Pfam" id="PF02567">
    <property type="entry name" value="PhzC-PhzF"/>
    <property type="match status" value="1"/>
</dbReference>
<dbReference type="AlphaFoldDB" id="A0A238LKM8"/>
<dbReference type="SUPFAM" id="SSF54506">
    <property type="entry name" value="Diaminopimelate epimerase-like"/>
    <property type="match status" value="1"/>
</dbReference>
<dbReference type="RefSeq" id="WP_093993692.1">
    <property type="nucleotide sequence ID" value="NZ_FXZK01000010.1"/>
</dbReference>
<dbReference type="EC" id="5.3.3.17" evidence="3"/>
<dbReference type="GO" id="GO:0102943">
    <property type="term" value="F:trans-2,3-dihydro-3-hydroxy-anthranilate isomerase activity"/>
    <property type="evidence" value="ECO:0007669"/>
    <property type="project" value="UniProtKB-EC"/>
</dbReference>
<dbReference type="PANTHER" id="PTHR13774:SF32">
    <property type="entry name" value="ANTISENSE-ENHANCING SEQUENCE 1"/>
    <property type="match status" value="1"/>
</dbReference>
<evidence type="ECO:0000313" key="4">
    <source>
        <dbReference type="Proteomes" id="UP000201613"/>
    </source>
</evidence>
<dbReference type="Proteomes" id="UP000201613">
    <property type="component" value="Unassembled WGS sequence"/>
</dbReference>
<gene>
    <name evidence="3" type="primary">phzF</name>
    <name evidence="3" type="ORF">LOM8899_03673</name>
</gene>
<keyword evidence="4" id="KW-1185">Reference proteome</keyword>